<dbReference type="GO" id="GO:0016020">
    <property type="term" value="C:membrane"/>
    <property type="evidence" value="ECO:0007669"/>
    <property type="project" value="TreeGrafter"/>
</dbReference>
<evidence type="ECO:0000313" key="5">
    <source>
        <dbReference type="Proteomes" id="UP000054608"/>
    </source>
</evidence>
<sequence>MNANERVAVITGAASGIGLALTQACIRRGIHVVMADNDVSTLCDQVEQLSAATSTDVLGVVCDVSRPESLRHLVKQTFERFNRVDLLFNNAGISGHFAPVWELTSEHIRKVMDVNLFGVIHGLQAFLPVLFKQEHPSHVINMASFYGLCSGSQMAAYAMSKHAIVALSESLHFDLQRLEKPVAVSVVCPSFANTPLLSHSAPLHVDALHTMLEELIARSRPAEDVAEHILKEVEKGTFYILPDREVKEYCEQRTRAIIEQDPPHQHSLEKIISSLSRRAALREEKTND</sequence>
<dbReference type="STRING" id="458.Lrub_1282"/>
<dbReference type="PATRIC" id="fig|458.5.peg.1324"/>
<dbReference type="PROSITE" id="PS51257">
    <property type="entry name" value="PROKAR_LIPOPROTEIN"/>
    <property type="match status" value="1"/>
</dbReference>
<dbReference type="RefSeq" id="WP_058531355.1">
    <property type="nucleotide sequence ID" value="NZ_CAAAIN010000006.1"/>
</dbReference>
<dbReference type="InterPro" id="IPR036291">
    <property type="entry name" value="NAD(P)-bd_dom_sf"/>
</dbReference>
<comment type="similarity">
    <text evidence="1 3">Belongs to the short-chain dehydrogenases/reductases (SDR) family.</text>
</comment>
<gene>
    <name evidence="4" type="primary">ptlF</name>
    <name evidence="4" type="ORF">Lrub_1282</name>
</gene>
<dbReference type="GO" id="GO:0016491">
    <property type="term" value="F:oxidoreductase activity"/>
    <property type="evidence" value="ECO:0007669"/>
    <property type="project" value="UniProtKB-KW"/>
</dbReference>
<dbReference type="PRINTS" id="PR00081">
    <property type="entry name" value="GDHRDH"/>
</dbReference>
<dbReference type="PROSITE" id="PS00061">
    <property type="entry name" value="ADH_SHORT"/>
    <property type="match status" value="1"/>
</dbReference>
<organism evidence="4 5">
    <name type="scientific">Legionella rubrilucens</name>
    <dbReference type="NCBI Taxonomy" id="458"/>
    <lineage>
        <taxon>Bacteria</taxon>
        <taxon>Pseudomonadati</taxon>
        <taxon>Pseudomonadota</taxon>
        <taxon>Gammaproteobacteria</taxon>
        <taxon>Legionellales</taxon>
        <taxon>Legionellaceae</taxon>
        <taxon>Legionella</taxon>
    </lineage>
</organism>
<protein>
    <submittedName>
        <fullName evidence="4">1-deoxy-11-beta-hydroxypentalenate dehydrogenase</fullName>
    </submittedName>
</protein>
<evidence type="ECO:0000256" key="3">
    <source>
        <dbReference type="RuleBase" id="RU000363"/>
    </source>
</evidence>
<dbReference type="AlphaFoldDB" id="A0A0W0XXF4"/>
<comment type="caution">
    <text evidence="4">The sequence shown here is derived from an EMBL/GenBank/DDBJ whole genome shotgun (WGS) entry which is preliminary data.</text>
</comment>
<dbReference type="InterPro" id="IPR002347">
    <property type="entry name" value="SDR_fam"/>
</dbReference>
<dbReference type="PANTHER" id="PTHR44196">
    <property type="entry name" value="DEHYDROGENASE/REDUCTASE SDR FAMILY MEMBER 7B"/>
    <property type="match status" value="1"/>
</dbReference>
<evidence type="ECO:0000313" key="4">
    <source>
        <dbReference type="EMBL" id="KTD48931.1"/>
    </source>
</evidence>
<keyword evidence="2" id="KW-0560">Oxidoreductase</keyword>
<keyword evidence="5" id="KW-1185">Reference proteome</keyword>
<reference evidence="4 5" key="1">
    <citation type="submission" date="2015-11" db="EMBL/GenBank/DDBJ databases">
        <title>Genomic analysis of 38 Legionella species identifies large and diverse effector repertoires.</title>
        <authorList>
            <person name="Burstein D."/>
            <person name="Amaro F."/>
            <person name="Zusman T."/>
            <person name="Lifshitz Z."/>
            <person name="Cohen O."/>
            <person name="Gilbert J.A."/>
            <person name="Pupko T."/>
            <person name="Shuman H.A."/>
            <person name="Segal G."/>
        </authorList>
    </citation>
    <scope>NUCLEOTIDE SEQUENCE [LARGE SCALE GENOMIC DNA]</scope>
    <source>
        <strain evidence="4 5">WA-270A-C2</strain>
    </source>
</reference>
<dbReference type="PRINTS" id="PR00080">
    <property type="entry name" value="SDRFAMILY"/>
</dbReference>
<evidence type="ECO:0000256" key="2">
    <source>
        <dbReference type="ARBA" id="ARBA00023002"/>
    </source>
</evidence>
<name>A0A0W0XXF4_9GAMM</name>
<evidence type="ECO:0000256" key="1">
    <source>
        <dbReference type="ARBA" id="ARBA00006484"/>
    </source>
</evidence>
<dbReference type="EMBL" id="LNYT01000007">
    <property type="protein sequence ID" value="KTD48931.1"/>
    <property type="molecule type" value="Genomic_DNA"/>
</dbReference>
<dbReference type="CDD" id="cd05233">
    <property type="entry name" value="SDR_c"/>
    <property type="match status" value="1"/>
</dbReference>
<dbReference type="SUPFAM" id="SSF51735">
    <property type="entry name" value="NAD(P)-binding Rossmann-fold domains"/>
    <property type="match status" value="1"/>
</dbReference>
<dbReference type="PANTHER" id="PTHR44196:SF1">
    <property type="entry name" value="DEHYDROGENASE_REDUCTASE SDR FAMILY MEMBER 7B"/>
    <property type="match status" value="1"/>
</dbReference>
<accession>A0A0W0XXF4</accession>
<dbReference type="Gene3D" id="3.40.50.720">
    <property type="entry name" value="NAD(P)-binding Rossmann-like Domain"/>
    <property type="match status" value="1"/>
</dbReference>
<dbReference type="Proteomes" id="UP000054608">
    <property type="component" value="Unassembled WGS sequence"/>
</dbReference>
<dbReference type="OrthoDB" id="9806974at2"/>
<dbReference type="InterPro" id="IPR020904">
    <property type="entry name" value="Sc_DH/Rdtase_CS"/>
</dbReference>
<proteinExistence type="inferred from homology"/>
<dbReference type="Pfam" id="PF00106">
    <property type="entry name" value="adh_short"/>
    <property type="match status" value="1"/>
</dbReference>